<sequence length="320" mass="35302">MRKEEEEEVGGRGRRKRKKEEEAVEEGEEEAYQLAAYDRWLRQLHEPKWEVLMFGVRWVVRVLLRNVAYHRGVISDWVKCQTVMRNVAWHIHGNSFLKKLAHLFGASIHASESFALIFCVYDLLQSKDKSTGVHHGGATQRASALAALSSAFNPSLNNKTTAPKPSRSSQGSQRAAAVAALSSVLATEQKKGESETSTRRFSRSPSPVPVGTVNESAKTENAGSESGDSLDISAEKETTEGNGILSDSNGADSDVATNPQIDENGGECTFTYERLKAKSSNPVSGIDYKRREFSKKHVYRKHIEDLRHQNAMLGGGTSPN</sequence>
<evidence type="ECO:0000313" key="3">
    <source>
        <dbReference type="Proteomes" id="UP000317650"/>
    </source>
</evidence>
<feature type="compositionally biased region" description="Polar residues" evidence="1">
    <location>
        <begin position="245"/>
        <end position="261"/>
    </location>
</feature>
<evidence type="ECO:0000256" key="1">
    <source>
        <dbReference type="SAM" id="MobiDB-lite"/>
    </source>
</evidence>
<feature type="compositionally biased region" description="Basic and acidic residues" evidence="1">
    <location>
        <begin position="188"/>
        <end position="198"/>
    </location>
</feature>
<dbReference type="STRING" id="52838.A0A4S8JUV1"/>
<evidence type="ECO:0000313" key="2">
    <source>
        <dbReference type="EMBL" id="THU65992.1"/>
    </source>
</evidence>
<organism evidence="2 3">
    <name type="scientific">Musa balbisiana</name>
    <name type="common">Banana</name>
    <dbReference type="NCBI Taxonomy" id="52838"/>
    <lineage>
        <taxon>Eukaryota</taxon>
        <taxon>Viridiplantae</taxon>
        <taxon>Streptophyta</taxon>
        <taxon>Embryophyta</taxon>
        <taxon>Tracheophyta</taxon>
        <taxon>Spermatophyta</taxon>
        <taxon>Magnoliopsida</taxon>
        <taxon>Liliopsida</taxon>
        <taxon>Zingiberales</taxon>
        <taxon>Musaceae</taxon>
        <taxon>Musa</taxon>
    </lineage>
</organism>
<comment type="caution">
    <text evidence="2">The sequence shown here is derived from an EMBL/GenBank/DDBJ whole genome shotgun (WGS) entry which is preliminary data.</text>
</comment>
<dbReference type="Proteomes" id="UP000317650">
    <property type="component" value="Chromosome 5"/>
</dbReference>
<feature type="compositionally biased region" description="Polar residues" evidence="1">
    <location>
        <begin position="213"/>
        <end position="227"/>
    </location>
</feature>
<name>A0A4S8JUV1_MUSBA</name>
<feature type="region of interest" description="Disordered" evidence="1">
    <location>
        <begin position="183"/>
        <end position="266"/>
    </location>
</feature>
<dbReference type="EMBL" id="PYDT01000003">
    <property type="protein sequence ID" value="THU65992.1"/>
    <property type="molecule type" value="Genomic_DNA"/>
</dbReference>
<proteinExistence type="predicted"/>
<keyword evidence="3" id="KW-1185">Reference proteome</keyword>
<dbReference type="AlphaFoldDB" id="A0A4S8JUV1"/>
<reference evidence="2 3" key="1">
    <citation type="journal article" date="2019" name="Nat. Plants">
        <title>Genome sequencing of Musa balbisiana reveals subgenome evolution and function divergence in polyploid bananas.</title>
        <authorList>
            <person name="Yao X."/>
        </authorList>
    </citation>
    <scope>NUCLEOTIDE SEQUENCE [LARGE SCALE GENOMIC DNA]</scope>
    <source>
        <strain evidence="3">cv. DH-PKW</strain>
        <tissue evidence="2">Leaves</tissue>
    </source>
</reference>
<accession>A0A4S8JUV1</accession>
<feature type="region of interest" description="Disordered" evidence="1">
    <location>
        <begin position="1"/>
        <end position="25"/>
    </location>
</feature>
<protein>
    <submittedName>
        <fullName evidence="2">Uncharacterized protein</fullName>
    </submittedName>
</protein>
<gene>
    <name evidence="2" type="ORF">C4D60_Mb05t09510</name>
</gene>